<reference evidence="2 3" key="1">
    <citation type="journal article" date="2016" name="Genome Announc.">
        <title>Genome Sequence of Madurella mycetomatis mm55, Isolated from a Human Mycetoma Case in Sudan.</title>
        <authorList>
            <person name="Smit S."/>
            <person name="Derks M.F."/>
            <person name="Bervoets S."/>
            <person name="Fahal A."/>
            <person name="van Leeuwen W."/>
            <person name="van Belkum A."/>
            <person name="van de Sande W.W."/>
        </authorList>
    </citation>
    <scope>NUCLEOTIDE SEQUENCE [LARGE SCALE GENOMIC DNA]</scope>
    <source>
        <strain evidence="3">mm55</strain>
    </source>
</reference>
<gene>
    <name evidence="2" type="ORF">MMYC01_206964</name>
</gene>
<proteinExistence type="predicted"/>
<dbReference type="PANTHER" id="PTHR38166">
    <property type="entry name" value="C2H2-TYPE DOMAIN-CONTAINING PROTEIN-RELATED"/>
    <property type="match status" value="1"/>
</dbReference>
<evidence type="ECO:0008006" key="4">
    <source>
        <dbReference type="Google" id="ProtNLM"/>
    </source>
</evidence>
<dbReference type="STRING" id="100816.A0A175W315"/>
<evidence type="ECO:0000313" key="3">
    <source>
        <dbReference type="Proteomes" id="UP000078237"/>
    </source>
</evidence>
<accession>A0A175W315</accession>
<dbReference type="EMBL" id="LCTW02000144">
    <property type="protein sequence ID" value="KXX77821.1"/>
    <property type="molecule type" value="Genomic_DNA"/>
</dbReference>
<evidence type="ECO:0000313" key="2">
    <source>
        <dbReference type="EMBL" id="KXX77821.1"/>
    </source>
</evidence>
<comment type="caution">
    <text evidence="2">The sequence shown here is derived from an EMBL/GenBank/DDBJ whole genome shotgun (WGS) entry which is preliminary data.</text>
</comment>
<dbReference type="AlphaFoldDB" id="A0A175W315"/>
<dbReference type="Proteomes" id="UP000078237">
    <property type="component" value="Unassembled WGS sequence"/>
</dbReference>
<protein>
    <recommendedName>
        <fullName evidence="4">C2H2-type domain-containing protein</fullName>
    </recommendedName>
</protein>
<organism evidence="2 3">
    <name type="scientific">Madurella mycetomatis</name>
    <dbReference type="NCBI Taxonomy" id="100816"/>
    <lineage>
        <taxon>Eukaryota</taxon>
        <taxon>Fungi</taxon>
        <taxon>Dikarya</taxon>
        <taxon>Ascomycota</taxon>
        <taxon>Pezizomycotina</taxon>
        <taxon>Sordariomycetes</taxon>
        <taxon>Sordariomycetidae</taxon>
        <taxon>Sordariales</taxon>
        <taxon>Sordariales incertae sedis</taxon>
        <taxon>Madurella</taxon>
    </lineage>
</organism>
<feature type="region of interest" description="Disordered" evidence="1">
    <location>
        <begin position="42"/>
        <end position="82"/>
    </location>
</feature>
<evidence type="ECO:0000256" key="1">
    <source>
        <dbReference type="SAM" id="MobiDB-lite"/>
    </source>
</evidence>
<name>A0A175W315_9PEZI</name>
<dbReference type="OrthoDB" id="4161727at2759"/>
<dbReference type="PANTHER" id="PTHR38166:SF1">
    <property type="entry name" value="C2H2-TYPE DOMAIN-CONTAINING PROTEIN"/>
    <property type="match status" value="1"/>
</dbReference>
<keyword evidence="3" id="KW-1185">Reference proteome</keyword>
<sequence length="373" mass="42241">MASSGSGISPPNENFLSRKKKEIIDRSMAFFQQHLDQCLDNAVSAPAKRRPKRARDVEDAAPDRRGAEETGARNKKKRVSHDANGRKFACPFCKHNPAKYKNVRTCSGPGWDDVHRVKEHVYRNHFMKNFCPRCFEHFENADALKNHQRAEIPCKVKQQPWDTITEDQEKQLRARAKAHCSEETRWEEMYRIIFPGEHVPSPYYDSDAETSSSAMYSRFQSTEECKEFLRKELPRLVRPAMEEYVNGLFEELQAKVNQKTAEIIRDVEIQMLRTFQFGAEQSATSVPARVSATPRLGPGSSELAKVDEMLHGLNEDPVYVEFRDGLNLGLEELLADSQGIIGCGNSSVDSAYFTSSSGGSFLGSLAQYNPGYM</sequence>
<feature type="compositionally biased region" description="Basic and acidic residues" evidence="1">
    <location>
        <begin position="54"/>
        <end position="72"/>
    </location>
</feature>
<dbReference type="VEuPathDB" id="FungiDB:MMYC01_206964"/>